<dbReference type="GO" id="GO:0005576">
    <property type="term" value="C:extracellular region"/>
    <property type="evidence" value="ECO:0007669"/>
    <property type="project" value="UniProtKB-SubCell"/>
</dbReference>
<dbReference type="Pfam" id="PF03534">
    <property type="entry name" value="SpvB"/>
    <property type="match status" value="2"/>
</dbReference>
<comment type="caution">
    <text evidence="4">The sequence shown here is derived from an EMBL/GenBank/DDBJ whole genome shotgun (WGS) entry which is preliminary data.</text>
</comment>
<dbReference type="Proteomes" id="UP000573603">
    <property type="component" value="Unassembled WGS sequence"/>
</dbReference>
<sequence length="148" mass="16837">MSGNGLFGFGWDVNMPAVRRKRSQGNPRYVNSEDDLIFSGMDIVPQSKSNGTFDISDHIVQNAILPVLKKNRSSDVMSRQRYLKSIKDDNLKPCRNTLLWDQLIWPPDHNGQWTFEATFDYGDYSSQKPGTAGDQPWPALKDVLSRKC</sequence>
<evidence type="ECO:0000256" key="3">
    <source>
        <dbReference type="ARBA" id="ARBA00023026"/>
    </source>
</evidence>
<name>A0A8H4YLN9_9HYPO</name>
<accession>A0A8H4YLN9</accession>
<comment type="subcellular location">
    <subcellularLocation>
        <location evidence="1">Secreted</location>
    </subcellularLocation>
</comment>
<reference evidence="4 5" key="1">
    <citation type="journal article" date="2020" name="BMC Genomics">
        <title>Correction to: Identification and distribution of gene clusters required for synthesis of sphingolipid metabolism inhibitors in diverse species of the filamentous fungus Fusarium.</title>
        <authorList>
            <person name="Kim H.S."/>
            <person name="Lohmar J.M."/>
            <person name="Busman M."/>
            <person name="Brown D.W."/>
            <person name="Naumann T.A."/>
            <person name="Divon H.H."/>
            <person name="Lysoe E."/>
            <person name="Uhlig S."/>
            <person name="Proctor R.H."/>
        </authorList>
    </citation>
    <scope>NUCLEOTIDE SEQUENCE [LARGE SCALE GENOMIC DNA]</scope>
    <source>
        <strain evidence="4 5">NRRL 25214</strain>
    </source>
</reference>
<keyword evidence="5" id="KW-1185">Reference proteome</keyword>
<dbReference type="InterPro" id="IPR003284">
    <property type="entry name" value="Sal_SpvB"/>
</dbReference>
<evidence type="ECO:0000313" key="4">
    <source>
        <dbReference type="EMBL" id="KAF5230213.1"/>
    </source>
</evidence>
<keyword evidence="2" id="KW-0964">Secreted</keyword>
<dbReference type="EMBL" id="JABEVY010000537">
    <property type="protein sequence ID" value="KAF5230213.1"/>
    <property type="molecule type" value="Genomic_DNA"/>
</dbReference>
<evidence type="ECO:0000256" key="2">
    <source>
        <dbReference type="ARBA" id="ARBA00022525"/>
    </source>
</evidence>
<keyword evidence="3" id="KW-0843">Virulence</keyword>
<gene>
    <name evidence="4" type="ORF">FANTH_13943</name>
</gene>
<organism evidence="4 5">
    <name type="scientific">Fusarium anthophilum</name>
    <dbReference type="NCBI Taxonomy" id="48485"/>
    <lineage>
        <taxon>Eukaryota</taxon>
        <taxon>Fungi</taxon>
        <taxon>Dikarya</taxon>
        <taxon>Ascomycota</taxon>
        <taxon>Pezizomycotina</taxon>
        <taxon>Sordariomycetes</taxon>
        <taxon>Hypocreomycetidae</taxon>
        <taxon>Hypocreales</taxon>
        <taxon>Nectriaceae</taxon>
        <taxon>Fusarium</taxon>
        <taxon>Fusarium fujikuroi species complex</taxon>
    </lineage>
</organism>
<proteinExistence type="predicted"/>
<protein>
    <submittedName>
        <fullName evidence="4">Uncharacterized protein</fullName>
    </submittedName>
</protein>
<evidence type="ECO:0000313" key="5">
    <source>
        <dbReference type="Proteomes" id="UP000573603"/>
    </source>
</evidence>
<dbReference type="AlphaFoldDB" id="A0A8H4YLN9"/>
<dbReference type="GO" id="GO:0005737">
    <property type="term" value="C:cytoplasm"/>
    <property type="evidence" value="ECO:0007669"/>
    <property type="project" value="InterPro"/>
</dbReference>
<evidence type="ECO:0000256" key="1">
    <source>
        <dbReference type="ARBA" id="ARBA00004613"/>
    </source>
</evidence>